<evidence type="ECO:0000313" key="3">
    <source>
        <dbReference type="Proteomes" id="UP000282957"/>
    </source>
</evidence>
<sequence>MPTERTRVRRRPERGHYDRATIDAILDEALLCHVGVVVDGEPFVIPTTIVREGDWVYLHGSPKNRLLTTIAAGAAACITVTLVDSIVAGRSGFGMSMDYRSVVIFAHGEVIDDPAEKNRLVYRFVEAIIPGHQVRPAKPQELNATLFLRFPIEEASAKIRDVGVVDPEEDQALDLWAGVVPLKLVAGEPRPCPALKPGTATPDYAKGWKRP</sequence>
<comment type="caution">
    <text evidence="2">The sequence shown here is derived from an EMBL/GenBank/DDBJ whole genome shotgun (WGS) entry which is preliminary data.</text>
</comment>
<dbReference type="PANTHER" id="PTHR34071">
    <property type="entry name" value="5-NITROIMIDAZOLE ANTIBIOTICS RESISTANCE PROTEIN, NIMA-FAMILY-RELATED PROTEIN-RELATED"/>
    <property type="match status" value="1"/>
</dbReference>
<evidence type="ECO:0000313" key="2">
    <source>
        <dbReference type="EMBL" id="RVT96804.1"/>
    </source>
</evidence>
<dbReference type="AlphaFoldDB" id="A0A437MGN6"/>
<gene>
    <name evidence="2" type="ORF">EOD42_10380</name>
</gene>
<dbReference type="Proteomes" id="UP000282957">
    <property type="component" value="Unassembled WGS sequence"/>
</dbReference>
<name>A0A437MGN6_9PROT</name>
<accession>A0A437MGN6</accession>
<proteinExistence type="predicted"/>
<dbReference type="Gene3D" id="2.30.110.10">
    <property type="entry name" value="Electron Transport, Fmn-binding Protein, Chain A"/>
    <property type="match status" value="1"/>
</dbReference>
<dbReference type="InterPro" id="IPR012349">
    <property type="entry name" value="Split_barrel_FMN-bd"/>
</dbReference>
<keyword evidence="3" id="KW-1185">Reference proteome</keyword>
<dbReference type="InterPro" id="IPR024747">
    <property type="entry name" value="Pyridox_Oxase-rel"/>
</dbReference>
<dbReference type="PANTHER" id="PTHR34071:SF2">
    <property type="entry name" value="FLAVIN-NUCLEOTIDE-BINDING PROTEIN"/>
    <property type="match status" value="1"/>
</dbReference>
<dbReference type="Pfam" id="PF12900">
    <property type="entry name" value="Pyridox_ox_2"/>
    <property type="match status" value="1"/>
</dbReference>
<dbReference type="SUPFAM" id="SSF50475">
    <property type="entry name" value="FMN-binding split barrel"/>
    <property type="match status" value="1"/>
</dbReference>
<reference evidence="2 3" key="1">
    <citation type="submission" date="2019-01" db="EMBL/GenBank/DDBJ databases">
        <authorList>
            <person name="Chen W.-M."/>
        </authorList>
    </citation>
    <scope>NUCLEOTIDE SEQUENCE [LARGE SCALE GENOMIC DNA]</scope>
    <source>
        <strain evidence="2 3">CCP-6</strain>
    </source>
</reference>
<dbReference type="OrthoDB" id="116031at2"/>
<evidence type="ECO:0000256" key="1">
    <source>
        <dbReference type="SAM" id="MobiDB-lite"/>
    </source>
</evidence>
<dbReference type="EMBL" id="SACL01000003">
    <property type="protein sequence ID" value="RVT96804.1"/>
    <property type="molecule type" value="Genomic_DNA"/>
</dbReference>
<feature type="region of interest" description="Disordered" evidence="1">
    <location>
        <begin position="191"/>
        <end position="211"/>
    </location>
</feature>
<protein>
    <submittedName>
        <fullName evidence="2">Pyridoxamine 5'-phosphate oxidase family protein</fullName>
    </submittedName>
</protein>
<organism evidence="2 3">
    <name type="scientific">Rhodovarius crocodyli</name>
    <dbReference type="NCBI Taxonomy" id="1979269"/>
    <lineage>
        <taxon>Bacteria</taxon>
        <taxon>Pseudomonadati</taxon>
        <taxon>Pseudomonadota</taxon>
        <taxon>Alphaproteobacteria</taxon>
        <taxon>Acetobacterales</taxon>
        <taxon>Roseomonadaceae</taxon>
        <taxon>Rhodovarius</taxon>
    </lineage>
</organism>
<dbReference type="RefSeq" id="WP_127787453.1">
    <property type="nucleotide sequence ID" value="NZ_SACL01000003.1"/>
</dbReference>